<dbReference type="Pfam" id="PF03886">
    <property type="entry name" value="ABC_trans_aux"/>
    <property type="match status" value="1"/>
</dbReference>
<evidence type="ECO:0000259" key="2">
    <source>
        <dbReference type="Pfam" id="PF03886"/>
    </source>
</evidence>
<feature type="chain" id="PRO_5015788176" description="ABC-type transport auxiliary lipoprotein component domain-containing protein" evidence="1">
    <location>
        <begin position="24"/>
        <end position="199"/>
    </location>
</feature>
<protein>
    <recommendedName>
        <fullName evidence="2">ABC-type transport auxiliary lipoprotein component domain-containing protein</fullName>
    </recommendedName>
</protein>
<gene>
    <name evidence="3" type="ORF">DC082_05060</name>
</gene>
<organism evidence="3 4">
    <name type="scientific">Ignatzschineria indica</name>
    <dbReference type="NCBI Taxonomy" id="472583"/>
    <lineage>
        <taxon>Bacteria</taxon>
        <taxon>Pseudomonadati</taxon>
        <taxon>Pseudomonadota</taxon>
        <taxon>Gammaproteobacteria</taxon>
        <taxon>Cardiobacteriales</taxon>
        <taxon>Ignatzschineriaceae</taxon>
        <taxon>Ignatzschineria</taxon>
    </lineage>
</organism>
<name>A0A2U2ANV1_9GAMM</name>
<dbReference type="AlphaFoldDB" id="A0A2U2ANV1"/>
<dbReference type="PROSITE" id="PS51257">
    <property type="entry name" value="PROKAR_LIPOPROTEIN"/>
    <property type="match status" value="1"/>
</dbReference>
<feature type="signal peptide" evidence="1">
    <location>
        <begin position="1"/>
        <end position="23"/>
    </location>
</feature>
<accession>A0A2U2ANV1</accession>
<reference evidence="3 4" key="1">
    <citation type="journal article" date="2018" name="Genome Announc.">
        <title>Ignatzschineria cameli sp. nov., isolated from necrotic foot tissue of dromedaries (Camelus dromedarius) and associated maggots (Wohlfahrtia species) in Dubai.</title>
        <authorList>
            <person name="Tsang C.C."/>
            <person name="Tang J.Y."/>
            <person name="Fong J.Y."/>
            <person name="Kinne J."/>
            <person name="Lee H.H."/>
            <person name="Joseph M."/>
            <person name="Jose S."/>
            <person name="Schuster R.K."/>
            <person name="Tang Y."/>
            <person name="Sivakumar S."/>
            <person name="Chen J.H."/>
            <person name="Teng J.L."/>
            <person name="Lau S.K."/>
            <person name="Wernery U."/>
            <person name="Woo P.C."/>
        </authorList>
    </citation>
    <scope>NUCLEOTIDE SEQUENCE [LARGE SCALE GENOMIC DNA]</scope>
    <source>
        <strain evidence="3 4">KCTC 22643</strain>
    </source>
</reference>
<evidence type="ECO:0000313" key="3">
    <source>
        <dbReference type="EMBL" id="PWD84894.1"/>
    </source>
</evidence>
<keyword evidence="1" id="KW-0732">Signal</keyword>
<dbReference type="Gene3D" id="3.40.50.10610">
    <property type="entry name" value="ABC-type transport auxiliary lipoprotein component"/>
    <property type="match status" value="1"/>
</dbReference>
<dbReference type="Proteomes" id="UP000244948">
    <property type="component" value="Unassembled WGS sequence"/>
</dbReference>
<keyword evidence="4" id="KW-1185">Reference proteome</keyword>
<sequence length="199" mass="22205">MKRLQKLILFFALPLIIVGCASAPPKKSFTLTPAEDSVNTGNRSLPSLMISQVKSLGRLSTDMTYSRSPNEIESYTKSDWIAPPAQLIQSLITQDLENRALFQYVVTAPNSVNAQNRLDITLLEMNQIFPNATENHVVLKLQARLIDNRNNKIIKTFTYNITEPSRSYDAEGGVAAYNSALQKIANSLAADITQTLRRY</sequence>
<feature type="domain" description="ABC-type transport auxiliary lipoprotein component" evidence="2">
    <location>
        <begin position="29"/>
        <end position="189"/>
    </location>
</feature>
<evidence type="ECO:0000256" key="1">
    <source>
        <dbReference type="SAM" id="SignalP"/>
    </source>
</evidence>
<dbReference type="SUPFAM" id="SSF159594">
    <property type="entry name" value="XCC0632-like"/>
    <property type="match status" value="1"/>
</dbReference>
<dbReference type="EMBL" id="QEWR01000002">
    <property type="protein sequence ID" value="PWD84894.1"/>
    <property type="molecule type" value="Genomic_DNA"/>
</dbReference>
<evidence type="ECO:0000313" key="4">
    <source>
        <dbReference type="Proteomes" id="UP000244948"/>
    </source>
</evidence>
<comment type="caution">
    <text evidence="3">The sequence shown here is derived from an EMBL/GenBank/DDBJ whole genome shotgun (WGS) entry which is preliminary data.</text>
</comment>
<dbReference type="InterPro" id="IPR005586">
    <property type="entry name" value="ABC_trans_aux"/>
</dbReference>
<proteinExistence type="predicted"/>
<dbReference type="RefSeq" id="WP_109236013.1">
    <property type="nucleotide sequence ID" value="NZ_BMXZ01000001.1"/>
</dbReference>